<reference evidence="2" key="2">
    <citation type="submission" date="2020-05" db="UniProtKB">
        <authorList>
            <consortium name="EnsemblMetazoa"/>
        </authorList>
    </citation>
    <scope>IDENTIFICATION</scope>
    <source>
        <strain evidence="2">IAEA</strain>
    </source>
</reference>
<reference evidence="3" key="1">
    <citation type="submission" date="2015-01" db="EMBL/GenBank/DDBJ databases">
        <authorList>
            <person name="Aksoy S."/>
            <person name="Warren W."/>
            <person name="Wilson R.K."/>
        </authorList>
    </citation>
    <scope>NUCLEOTIDE SEQUENCE [LARGE SCALE GENOMIC DNA]</scope>
    <source>
        <strain evidence="3">IAEA</strain>
    </source>
</reference>
<feature type="transmembrane region" description="Helical" evidence="1">
    <location>
        <begin position="61"/>
        <end position="84"/>
    </location>
</feature>
<organism evidence="2 3">
    <name type="scientific">Glossina palpalis gambiensis</name>
    <dbReference type="NCBI Taxonomy" id="67801"/>
    <lineage>
        <taxon>Eukaryota</taxon>
        <taxon>Metazoa</taxon>
        <taxon>Ecdysozoa</taxon>
        <taxon>Arthropoda</taxon>
        <taxon>Hexapoda</taxon>
        <taxon>Insecta</taxon>
        <taxon>Pterygota</taxon>
        <taxon>Neoptera</taxon>
        <taxon>Endopterygota</taxon>
        <taxon>Diptera</taxon>
        <taxon>Brachycera</taxon>
        <taxon>Muscomorpha</taxon>
        <taxon>Hippoboscoidea</taxon>
        <taxon>Glossinidae</taxon>
        <taxon>Glossina</taxon>
    </lineage>
</organism>
<sequence>MTRGNCANVFDKNCYNEKYINVWLRCTVDSKNQHKHTNLMHNGLLQEFYDNKIQVYFCKTITLIVTQIISLHVATCLYFVLLFVGSKQ</sequence>
<keyword evidence="3" id="KW-1185">Reference proteome</keyword>
<keyword evidence="1" id="KW-0812">Transmembrane</keyword>
<dbReference type="EnsemblMetazoa" id="GPPI006663-RA">
    <property type="protein sequence ID" value="GPPI006663-PA"/>
    <property type="gene ID" value="GPPI006663"/>
</dbReference>
<proteinExistence type="predicted"/>
<protein>
    <submittedName>
        <fullName evidence="2">Uncharacterized protein</fullName>
    </submittedName>
</protein>
<accession>A0A1B0AS87</accession>
<keyword evidence="1" id="KW-0472">Membrane</keyword>
<dbReference type="Proteomes" id="UP000092460">
    <property type="component" value="Unassembled WGS sequence"/>
</dbReference>
<dbReference type="AlphaFoldDB" id="A0A1B0AS87"/>
<evidence type="ECO:0000256" key="1">
    <source>
        <dbReference type="SAM" id="Phobius"/>
    </source>
</evidence>
<dbReference type="VEuPathDB" id="VectorBase:GPPI006663"/>
<name>A0A1B0AS87_9MUSC</name>
<keyword evidence="1" id="KW-1133">Transmembrane helix</keyword>
<evidence type="ECO:0000313" key="2">
    <source>
        <dbReference type="EnsemblMetazoa" id="GPPI006663-PA"/>
    </source>
</evidence>
<dbReference type="EMBL" id="JXJN01002696">
    <property type="status" value="NOT_ANNOTATED_CDS"/>
    <property type="molecule type" value="Genomic_DNA"/>
</dbReference>
<dbReference type="EMBL" id="JXJN01002695">
    <property type="status" value="NOT_ANNOTATED_CDS"/>
    <property type="molecule type" value="Genomic_DNA"/>
</dbReference>
<evidence type="ECO:0000313" key="3">
    <source>
        <dbReference type="Proteomes" id="UP000092460"/>
    </source>
</evidence>